<dbReference type="PANTHER" id="PTHR43479:SF11">
    <property type="entry name" value="ACREF_ENVCD OPERON REPRESSOR-RELATED"/>
    <property type="match status" value="1"/>
</dbReference>
<gene>
    <name evidence="4" type="ORF">ERS852473_01406</name>
</gene>
<dbReference type="Proteomes" id="UP000095488">
    <property type="component" value="Unassembled WGS sequence"/>
</dbReference>
<dbReference type="PANTHER" id="PTHR43479">
    <property type="entry name" value="ACREF/ENVCD OPERON REPRESSOR-RELATED"/>
    <property type="match status" value="1"/>
</dbReference>
<feature type="domain" description="HTH tetR-type" evidence="3">
    <location>
        <begin position="16"/>
        <end position="76"/>
    </location>
</feature>
<keyword evidence="4" id="KW-0418">Kinase</keyword>
<evidence type="ECO:0000313" key="4">
    <source>
        <dbReference type="EMBL" id="CUN91325.1"/>
    </source>
</evidence>
<proteinExistence type="predicted"/>
<keyword evidence="1 2" id="KW-0238">DNA-binding</keyword>
<dbReference type="InterPro" id="IPR001647">
    <property type="entry name" value="HTH_TetR"/>
</dbReference>
<dbReference type="RefSeq" id="WP_055258987.1">
    <property type="nucleotide sequence ID" value="NZ_CABIXL010000004.1"/>
</dbReference>
<dbReference type="GO" id="GO:0016301">
    <property type="term" value="F:kinase activity"/>
    <property type="evidence" value="ECO:0007669"/>
    <property type="project" value="UniProtKB-KW"/>
</dbReference>
<dbReference type="EMBL" id="CYZR01000004">
    <property type="protein sequence ID" value="CUN91325.1"/>
    <property type="molecule type" value="Genomic_DNA"/>
</dbReference>
<dbReference type="InterPro" id="IPR050624">
    <property type="entry name" value="HTH-type_Tx_Regulator"/>
</dbReference>
<evidence type="ECO:0000256" key="1">
    <source>
        <dbReference type="ARBA" id="ARBA00023125"/>
    </source>
</evidence>
<reference evidence="4 5" key="1">
    <citation type="submission" date="2015-09" db="EMBL/GenBank/DDBJ databases">
        <authorList>
            <consortium name="Pathogen Informatics"/>
            <person name="Wu L."/>
            <person name="Ma J."/>
        </authorList>
    </citation>
    <scope>NUCLEOTIDE SEQUENCE [LARGE SCALE GENOMIC DNA]</scope>
    <source>
        <strain evidence="4 5">2789STDY5834858</strain>
    </source>
</reference>
<dbReference type="SUPFAM" id="SSF46689">
    <property type="entry name" value="Homeodomain-like"/>
    <property type="match status" value="1"/>
</dbReference>
<keyword evidence="5" id="KW-1185">Reference proteome</keyword>
<dbReference type="PROSITE" id="PS50977">
    <property type="entry name" value="HTH_TETR_2"/>
    <property type="match status" value="1"/>
</dbReference>
<evidence type="ECO:0000256" key="2">
    <source>
        <dbReference type="PROSITE-ProRule" id="PRU00335"/>
    </source>
</evidence>
<protein>
    <submittedName>
        <fullName evidence="4">Probable dihydroxyacetone kinase regulator</fullName>
    </submittedName>
</protein>
<organism evidence="4 5">
    <name type="scientific">Sarcina ventriculi</name>
    <name type="common">Clostridium ventriculi</name>
    <dbReference type="NCBI Taxonomy" id="1267"/>
    <lineage>
        <taxon>Bacteria</taxon>
        <taxon>Bacillati</taxon>
        <taxon>Bacillota</taxon>
        <taxon>Clostridia</taxon>
        <taxon>Eubacteriales</taxon>
        <taxon>Clostridiaceae</taxon>
        <taxon>Sarcina</taxon>
    </lineage>
</organism>
<evidence type="ECO:0000259" key="3">
    <source>
        <dbReference type="PROSITE" id="PS50977"/>
    </source>
</evidence>
<name>A0ABP2AQ46_SARVE</name>
<accession>A0ABP2AQ46</accession>
<keyword evidence="4" id="KW-0808">Transferase</keyword>
<sequence>MNPYKTQTVVKQNVLNMTKIKIKEAFLELYKIKNFQRITVKDICQKAYVARTTFYHYYKNIVEVIEEIEDEVINKLILINDDILNADIKDLKSMEFFEKTINYIDKNFNLFYLFLVKQPNIRFINKWKKGIKYHFYDKCSKENCNINIELAIEMIASAAISGYTYWISNKDKVKRESSNEIICMFLTAIQNK</sequence>
<feature type="DNA-binding region" description="H-T-H motif" evidence="2">
    <location>
        <begin position="39"/>
        <end position="58"/>
    </location>
</feature>
<dbReference type="InterPro" id="IPR009057">
    <property type="entry name" value="Homeodomain-like_sf"/>
</dbReference>
<evidence type="ECO:0000313" key="5">
    <source>
        <dbReference type="Proteomes" id="UP000095488"/>
    </source>
</evidence>
<dbReference type="Gene3D" id="1.10.357.10">
    <property type="entry name" value="Tetracycline Repressor, domain 2"/>
    <property type="match status" value="1"/>
</dbReference>
<comment type="caution">
    <text evidence="4">The sequence shown here is derived from an EMBL/GenBank/DDBJ whole genome shotgun (WGS) entry which is preliminary data.</text>
</comment>